<evidence type="ECO:0000313" key="2">
    <source>
        <dbReference type="EMBL" id="ATW62829.1"/>
    </source>
</evidence>
<feature type="transmembrane region" description="Helical" evidence="1">
    <location>
        <begin position="21"/>
        <end position="41"/>
    </location>
</feature>
<keyword evidence="3" id="KW-1185">Reference proteome</keyword>
<organism evidence="2 3">
    <name type="scientific">Synechococcus phage S-CBWM1</name>
    <dbReference type="NCBI Taxonomy" id="2053653"/>
    <lineage>
        <taxon>Viruses</taxon>
        <taxon>Duplodnaviria</taxon>
        <taxon>Heunggongvirae</taxon>
        <taxon>Uroviricota</taxon>
        <taxon>Caudoviricetes</taxon>
        <taxon>Aokuangvirus</taxon>
        <taxon>Aokuangvirus SCBWM1</taxon>
    </lineage>
</organism>
<proteinExistence type="predicted"/>
<keyword evidence="1" id="KW-0812">Transmembrane</keyword>
<dbReference type="EMBL" id="MG450654">
    <property type="protein sequence ID" value="ATW62829.1"/>
    <property type="molecule type" value="Genomic_DNA"/>
</dbReference>
<sequence length="45" mass="4897">MYTEEPKTNAYLVFAERINGLMSMIGFAAAIGSYALTGQIIPGVW</sequence>
<protein>
    <submittedName>
        <fullName evidence="2">Putative high light inducible protein</fullName>
    </submittedName>
</protein>
<reference evidence="2 3" key="1">
    <citation type="journal article" date="2018" name="Environ. Microbiol.">
        <title>Novel phage-host interactions and evolution as revealed by a cyanomyovirus isolated from an estuarine environment.</title>
        <authorList>
            <person name="Xu Y."/>
            <person name="Zhang R."/>
            <person name="Wang N."/>
            <person name="Cai L."/>
            <person name="Tong Y."/>
            <person name="Sun Q."/>
            <person name="Chen F."/>
            <person name="Jiao N."/>
        </authorList>
    </citation>
    <scope>NUCLEOTIDE SEQUENCE [LARGE SCALE GENOMIC DNA]</scope>
</reference>
<keyword evidence="1" id="KW-1133">Transmembrane helix</keyword>
<dbReference type="Proteomes" id="UP000274731">
    <property type="component" value="Segment"/>
</dbReference>
<accession>A0A3G1L3S5</accession>
<evidence type="ECO:0000256" key="1">
    <source>
        <dbReference type="SAM" id="Phobius"/>
    </source>
</evidence>
<evidence type="ECO:0000313" key="3">
    <source>
        <dbReference type="Proteomes" id="UP000274731"/>
    </source>
</evidence>
<dbReference type="SUPFAM" id="SSF103511">
    <property type="entry name" value="Chlorophyll a-b binding protein"/>
    <property type="match status" value="1"/>
</dbReference>
<name>A0A3G1L3S5_9CAUD</name>
<gene>
    <name evidence="2" type="ORF">SCBWM1_gp145</name>
</gene>
<keyword evidence="1" id="KW-0472">Membrane</keyword>